<dbReference type="Pfam" id="PF23598">
    <property type="entry name" value="LRR_14"/>
    <property type="match status" value="1"/>
</dbReference>
<protein>
    <recommendedName>
        <fullName evidence="9">NB-ARC domain-containing protein</fullName>
    </recommendedName>
</protein>
<keyword evidence="8" id="KW-1185">Reference proteome</keyword>
<dbReference type="InterPro" id="IPR003591">
    <property type="entry name" value="Leu-rich_rpt_typical-subtyp"/>
</dbReference>
<dbReference type="FunFam" id="3.40.50.300:FF:001091">
    <property type="entry name" value="Probable disease resistance protein At1g61300"/>
    <property type="match status" value="1"/>
</dbReference>
<name>A0A8J5FCM8_ZINOF</name>
<feature type="domain" description="Disease resistance R13L4/SHOC-2-like LRR" evidence="6">
    <location>
        <begin position="520"/>
        <end position="672"/>
    </location>
</feature>
<gene>
    <name evidence="7" type="ORF">ZIOFF_055782</name>
</gene>
<dbReference type="EMBL" id="JACMSC010000015">
    <property type="protein sequence ID" value="KAG6487199.1"/>
    <property type="molecule type" value="Genomic_DNA"/>
</dbReference>
<evidence type="ECO:0000313" key="8">
    <source>
        <dbReference type="Proteomes" id="UP000734854"/>
    </source>
</evidence>
<reference evidence="7 8" key="1">
    <citation type="submission" date="2020-08" db="EMBL/GenBank/DDBJ databases">
        <title>Plant Genome Project.</title>
        <authorList>
            <person name="Zhang R.-G."/>
        </authorList>
    </citation>
    <scope>NUCLEOTIDE SEQUENCE [LARGE SCALE GENOMIC DNA]</scope>
    <source>
        <tissue evidence="7">Rhizome</tissue>
    </source>
</reference>
<comment type="caution">
    <text evidence="7">The sequence shown here is derived from an EMBL/GenBank/DDBJ whole genome shotgun (WGS) entry which is preliminary data.</text>
</comment>
<feature type="coiled-coil region" evidence="3">
    <location>
        <begin position="26"/>
        <end position="60"/>
    </location>
</feature>
<dbReference type="SMART" id="SM00369">
    <property type="entry name" value="LRR_TYP"/>
    <property type="match status" value="3"/>
</dbReference>
<sequence>MADIISGIISFFTCLKDCCFQSSNYIVSYERIISSLATELAQLKSKREDIKRQIEAAERDGLNPKREVLGWLQSVEALTSEAENINGTYHQMFKCLCNFPVNVCSGYPLRSKAEAALMTAADLKEKAGEFTDVADDLDVDRFLEMPNPKTVGMDTALAALQGNARDDDVSIIGIHGMGGVGKTALLRRFNNHFAEMEVDNMDVVIYLELSTGYKVEEIQKSLFDRLKLTWKDEESQRNKAGRLFRVLSKMTFSLLLDNVWEPLNCQIVGIPLPQPPSKSKIVFATRMEEVCSRMGAEKTIKLECLSEEASWDLFRFNAKLELVNTNTLILNLARALVQQCAGLPAALITVAQAMASKRTIAEWRHVLAIMKEAPFQLPGMEEHVYHPLKLSYDRLSDTLRTCASYFALVQEGCWLSKFYVRELWIGEGFINDFERLSDTADKASYLLGMLLAASLIQRIDSEYFKMHPMVRSMILWMECDCGKKESKWLIGDRHSLAEAPGAEKWRAAERISLGWNNIALLPDEPQCPDLIYLHLRNNHPLKNIPNEFFSHMPCLRILDLQQTSIEELPPGIGNLSQLQLLDLSSTRIASLPREIQSLVNLRYLAMSSATHLRSIPSAVIPCLHHLQWLNMYNSYSGWRVMGALQLDGEGVLLNEVESLKKLKVLGVTMNSVTTLRRFCESQRLTAAVHWLQIEGCGGLTSLDIPSTYCLGENMQNMVQIRLHAMTDLEEVFIGGDLHACNALSCLEYLRLLALPKAKIIWKNRCLENLLELEIEDCNAIDRLMKVVTNATNSTETITIFPRLRKIVLRKLPELESLSDGDQVIAFPSLKTMEVRNCPKLKKLALAAENLTEIKCDREWQDELDWSDERTLSFQKLFERPDRR</sequence>
<dbReference type="AlphaFoldDB" id="A0A8J5FCM8"/>
<dbReference type="OrthoDB" id="2021138at2759"/>
<feature type="domain" description="NB-ARC" evidence="4">
    <location>
        <begin position="165"/>
        <end position="315"/>
    </location>
</feature>
<organism evidence="7 8">
    <name type="scientific">Zingiber officinale</name>
    <name type="common">Ginger</name>
    <name type="synonym">Amomum zingiber</name>
    <dbReference type="NCBI Taxonomy" id="94328"/>
    <lineage>
        <taxon>Eukaryota</taxon>
        <taxon>Viridiplantae</taxon>
        <taxon>Streptophyta</taxon>
        <taxon>Embryophyta</taxon>
        <taxon>Tracheophyta</taxon>
        <taxon>Spermatophyta</taxon>
        <taxon>Magnoliopsida</taxon>
        <taxon>Liliopsida</taxon>
        <taxon>Zingiberales</taxon>
        <taxon>Zingiberaceae</taxon>
        <taxon>Zingiber</taxon>
    </lineage>
</organism>
<evidence type="ECO:0000256" key="1">
    <source>
        <dbReference type="ARBA" id="ARBA00022737"/>
    </source>
</evidence>
<dbReference type="Proteomes" id="UP000734854">
    <property type="component" value="Unassembled WGS sequence"/>
</dbReference>
<evidence type="ECO:0000256" key="3">
    <source>
        <dbReference type="SAM" id="Coils"/>
    </source>
</evidence>
<evidence type="ECO:0000259" key="4">
    <source>
        <dbReference type="Pfam" id="PF00931"/>
    </source>
</evidence>
<feature type="domain" description="Disease resistance protein At4g27190-like leucine-rich repeats" evidence="5">
    <location>
        <begin position="764"/>
        <end position="843"/>
    </location>
</feature>
<evidence type="ECO:0008006" key="9">
    <source>
        <dbReference type="Google" id="ProtNLM"/>
    </source>
</evidence>
<keyword evidence="3" id="KW-0175">Coiled coil</keyword>
<dbReference type="PANTHER" id="PTHR33463">
    <property type="entry name" value="NB-ARC DOMAIN-CONTAINING PROTEIN-RELATED"/>
    <property type="match status" value="1"/>
</dbReference>
<dbReference type="InterPro" id="IPR050905">
    <property type="entry name" value="Plant_NBS-LRR"/>
</dbReference>
<keyword evidence="1" id="KW-0677">Repeat</keyword>
<dbReference type="Pfam" id="PF00931">
    <property type="entry name" value="NB-ARC"/>
    <property type="match status" value="1"/>
</dbReference>
<accession>A0A8J5FCM8</accession>
<dbReference type="GO" id="GO:0006952">
    <property type="term" value="P:defense response"/>
    <property type="evidence" value="ECO:0007669"/>
    <property type="project" value="UniProtKB-KW"/>
</dbReference>
<keyword evidence="2" id="KW-0611">Plant defense</keyword>
<evidence type="ECO:0000256" key="2">
    <source>
        <dbReference type="ARBA" id="ARBA00022821"/>
    </source>
</evidence>
<dbReference type="InterPro" id="IPR055414">
    <property type="entry name" value="LRR_R13L4/SHOC2-like"/>
</dbReference>
<dbReference type="PANTHER" id="PTHR33463:SF191">
    <property type="entry name" value="NB-ARC DOMAIN-CONTAINING PROTEIN"/>
    <property type="match status" value="1"/>
</dbReference>
<proteinExistence type="predicted"/>
<evidence type="ECO:0000313" key="7">
    <source>
        <dbReference type="EMBL" id="KAG6487199.1"/>
    </source>
</evidence>
<dbReference type="FunFam" id="1.10.8.430:FF:000003">
    <property type="entry name" value="Probable disease resistance protein At5g66910"/>
    <property type="match status" value="1"/>
</dbReference>
<dbReference type="Pfam" id="PF23247">
    <property type="entry name" value="LRR_RPS2"/>
    <property type="match status" value="1"/>
</dbReference>
<dbReference type="InterPro" id="IPR002182">
    <property type="entry name" value="NB-ARC"/>
</dbReference>
<dbReference type="InterPro" id="IPR057135">
    <property type="entry name" value="At4g27190-like_LRR"/>
</dbReference>
<dbReference type="GO" id="GO:0043531">
    <property type="term" value="F:ADP binding"/>
    <property type="evidence" value="ECO:0007669"/>
    <property type="project" value="InterPro"/>
</dbReference>
<evidence type="ECO:0000259" key="6">
    <source>
        <dbReference type="Pfam" id="PF23598"/>
    </source>
</evidence>
<evidence type="ECO:0000259" key="5">
    <source>
        <dbReference type="Pfam" id="PF23247"/>
    </source>
</evidence>